<organism evidence="3 4">
    <name type="scientific">Halobaculum litoreum</name>
    <dbReference type="NCBI Taxonomy" id="3031998"/>
    <lineage>
        <taxon>Archaea</taxon>
        <taxon>Methanobacteriati</taxon>
        <taxon>Methanobacteriota</taxon>
        <taxon>Stenosarchaea group</taxon>
        <taxon>Halobacteria</taxon>
        <taxon>Halobacteriales</taxon>
        <taxon>Haloferacaceae</taxon>
        <taxon>Halobaculum</taxon>
    </lineage>
</organism>
<dbReference type="AlphaFoldDB" id="A0ABD5XSG4"/>
<sequence>MSAADESAATAGDRRSPPAPVAATERAGPDPAAVEPELGAFLLTVAGVTVMFIAVFQFTLSAAVAQLLTIAVLAVTVISVAIGFTLDLLGYFDEPRPTPAVRRAAGPAPWVPTAGVRRPLPPLLDFDEDLAALQAAFGGEFPRRWSRSSTATAG</sequence>
<evidence type="ECO:0000256" key="2">
    <source>
        <dbReference type="SAM" id="Phobius"/>
    </source>
</evidence>
<proteinExistence type="predicted"/>
<feature type="transmembrane region" description="Helical" evidence="2">
    <location>
        <begin position="67"/>
        <end position="92"/>
    </location>
</feature>
<evidence type="ECO:0000256" key="1">
    <source>
        <dbReference type="SAM" id="MobiDB-lite"/>
    </source>
</evidence>
<keyword evidence="2" id="KW-1133">Transmembrane helix</keyword>
<reference evidence="3 4" key="1">
    <citation type="journal article" date="2019" name="Int. J. Syst. Evol. Microbiol.">
        <title>The Global Catalogue of Microorganisms (GCM) 10K type strain sequencing project: providing services to taxonomists for standard genome sequencing and annotation.</title>
        <authorList>
            <consortium name="The Broad Institute Genomics Platform"/>
            <consortium name="The Broad Institute Genome Sequencing Center for Infectious Disease"/>
            <person name="Wu L."/>
            <person name="Ma J."/>
        </authorList>
    </citation>
    <scope>NUCLEOTIDE SEQUENCE [LARGE SCALE GENOMIC DNA]</scope>
    <source>
        <strain evidence="3 4">DT92</strain>
    </source>
</reference>
<evidence type="ECO:0000313" key="3">
    <source>
        <dbReference type="EMBL" id="MFC7136000.1"/>
    </source>
</evidence>
<gene>
    <name evidence="3" type="ORF">ACFQRB_04390</name>
</gene>
<comment type="caution">
    <text evidence="3">The sequence shown here is derived from an EMBL/GenBank/DDBJ whole genome shotgun (WGS) entry which is preliminary data.</text>
</comment>
<dbReference type="EMBL" id="JBHSZG010000001">
    <property type="protein sequence ID" value="MFC7136000.1"/>
    <property type="molecule type" value="Genomic_DNA"/>
</dbReference>
<feature type="transmembrane region" description="Helical" evidence="2">
    <location>
        <begin position="38"/>
        <end position="60"/>
    </location>
</feature>
<evidence type="ECO:0000313" key="4">
    <source>
        <dbReference type="Proteomes" id="UP001596368"/>
    </source>
</evidence>
<keyword evidence="4" id="KW-1185">Reference proteome</keyword>
<keyword evidence="2" id="KW-0472">Membrane</keyword>
<protein>
    <submittedName>
        <fullName evidence="3">Uncharacterized protein</fullName>
    </submittedName>
</protein>
<dbReference type="Proteomes" id="UP001596368">
    <property type="component" value="Unassembled WGS sequence"/>
</dbReference>
<feature type="region of interest" description="Disordered" evidence="1">
    <location>
        <begin position="1"/>
        <end position="30"/>
    </location>
</feature>
<name>A0ABD5XSG4_9EURY</name>
<accession>A0ABD5XSG4</accession>
<keyword evidence="2" id="KW-0812">Transmembrane</keyword>